<evidence type="ECO:0000313" key="2">
    <source>
        <dbReference type="Proteomes" id="UP000059680"/>
    </source>
</evidence>
<proteinExistence type="predicted"/>
<dbReference type="Proteomes" id="UP000059680">
    <property type="component" value="Chromosome 10"/>
</dbReference>
<reference evidence="1 2" key="3">
    <citation type="journal article" date="2013" name="Rice">
        <title>Improvement of the Oryza sativa Nipponbare reference genome using next generation sequence and optical map data.</title>
        <authorList>
            <person name="Kawahara Y."/>
            <person name="de la Bastide M."/>
            <person name="Hamilton J.P."/>
            <person name="Kanamori H."/>
            <person name="McCombie W.R."/>
            <person name="Ouyang S."/>
            <person name="Schwartz D.C."/>
            <person name="Tanaka T."/>
            <person name="Wu J."/>
            <person name="Zhou S."/>
            <person name="Childs K.L."/>
            <person name="Davidson R.M."/>
            <person name="Lin H."/>
            <person name="Quesada-Ocampo L."/>
            <person name="Vaillancourt B."/>
            <person name="Sakai H."/>
            <person name="Lee S.S."/>
            <person name="Kim J."/>
            <person name="Numa H."/>
            <person name="Itoh T."/>
            <person name="Buell C.R."/>
            <person name="Matsumoto T."/>
        </authorList>
    </citation>
    <scope>NUCLEOTIDE SEQUENCE [LARGE SCALE GENOMIC DNA]</scope>
    <source>
        <strain evidence="2">cv. Nipponbare</strain>
    </source>
</reference>
<gene>
    <name evidence="1" type="ordered locus">Os10g0413101</name>
    <name evidence="1" type="ORF">OSNPB_100413101</name>
</gene>
<dbReference type="InParanoid" id="A0A0P0XU33"/>
<dbReference type="AlphaFoldDB" id="A0A0P0XU33"/>
<evidence type="ECO:0000313" key="1">
    <source>
        <dbReference type="EMBL" id="BAT10829.1"/>
    </source>
</evidence>
<dbReference type="EMBL" id="AP014966">
    <property type="protein sequence ID" value="BAT10829.1"/>
    <property type="molecule type" value="Genomic_DNA"/>
</dbReference>
<dbReference type="PaxDb" id="39947-A0A0P0XU33"/>
<reference evidence="1 2" key="2">
    <citation type="journal article" date="2013" name="Plant Cell Physiol.">
        <title>Rice Annotation Project Database (RAP-DB): an integrative and interactive database for rice genomics.</title>
        <authorList>
            <person name="Sakai H."/>
            <person name="Lee S.S."/>
            <person name="Tanaka T."/>
            <person name="Numa H."/>
            <person name="Kim J."/>
            <person name="Kawahara Y."/>
            <person name="Wakimoto H."/>
            <person name="Yang C.C."/>
            <person name="Iwamoto M."/>
            <person name="Abe T."/>
            <person name="Yamada Y."/>
            <person name="Muto A."/>
            <person name="Inokuchi H."/>
            <person name="Ikemura T."/>
            <person name="Matsumoto T."/>
            <person name="Sasaki T."/>
            <person name="Itoh T."/>
        </authorList>
    </citation>
    <scope>NUCLEOTIDE SEQUENCE [LARGE SCALE GENOMIC DNA]</scope>
    <source>
        <strain evidence="2">cv. Nipponbare</strain>
    </source>
</reference>
<name>A0A0P0XU33_ORYSJ</name>
<keyword evidence="2" id="KW-1185">Reference proteome</keyword>
<dbReference type="Gramene" id="Os10t0413101-01">
    <property type="protein sequence ID" value="Os10t0413101-01"/>
    <property type="gene ID" value="Os10g0413101"/>
</dbReference>
<feature type="non-terminal residue" evidence="1">
    <location>
        <position position="1"/>
    </location>
</feature>
<reference evidence="2" key="1">
    <citation type="journal article" date="2005" name="Nature">
        <title>The map-based sequence of the rice genome.</title>
        <authorList>
            <consortium name="International rice genome sequencing project (IRGSP)"/>
            <person name="Matsumoto T."/>
            <person name="Wu J."/>
            <person name="Kanamori H."/>
            <person name="Katayose Y."/>
            <person name="Fujisawa M."/>
            <person name="Namiki N."/>
            <person name="Mizuno H."/>
            <person name="Yamamoto K."/>
            <person name="Antonio B.A."/>
            <person name="Baba T."/>
            <person name="Sakata K."/>
            <person name="Nagamura Y."/>
            <person name="Aoki H."/>
            <person name="Arikawa K."/>
            <person name="Arita K."/>
            <person name="Bito T."/>
            <person name="Chiden Y."/>
            <person name="Fujitsuka N."/>
            <person name="Fukunaka R."/>
            <person name="Hamada M."/>
            <person name="Harada C."/>
            <person name="Hayashi A."/>
            <person name="Hijishita S."/>
            <person name="Honda M."/>
            <person name="Hosokawa S."/>
            <person name="Ichikawa Y."/>
            <person name="Idonuma A."/>
            <person name="Iijima M."/>
            <person name="Ikeda M."/>
            <person name="Ikeno M."/>
            <person name="Ito K."/>
            <person name="Ito S."/>
            <person name="Ito T."/>
            <person name="Ito Y."/>
            <person name="Ito Y."/>
            <person name="Iwabuchi A."/>
            <person name="Kamiya K."/>
            <person name="Karasawa W."/>
            <person name="Kurita K."/>
            <person name="Katagiri S."/>
            <person name="Kikuta A."/>
            <person name="Kobayashi H."/>
            <person name="Kobayashi N."/>
            <person name="Machita K."/>
            <person name="Maehara T."/>
            <person name="Masukawa M."/>
            <person name="Mizubayashi T."/>
            <person name="Mukai Y."/>
            <person name="Nagasaki H."/>
            <person name="Nagata Y."/>
            <person name="Naito S."/>
            <person name="Nakashima M."/>
            <person name="Nakama Y."/>
            <person name="Nakamichi Y."/>
            <person name="Nakamura M."/>
            <person name="Meguro A."/>
            <person name="Negishi M."/>
            <person name="Ohta I."/>
            <person name="Ohta T."/>
            <person name="Okamoto M."/>
            <person name="Ono N."/>
            <person name="Saji S."/>
            <person name="Sakaguchi M."/>
            <person name="Sakai K."/>
            <person name="Shibata M."/>
            <person name="Shimokawa T."/>
            <person name="Song J."/>
            <person name="Takazaki Y."/>
            <person name="Terasawa K."/>
            <person name="Tsugane M."/>
            <person name="Tsuji K."/>
            <person name="Ueda S."/>
            <person name="Waki K."/>
            <person name="Yamagata H."/>
            <person name="Yamamoto M."/>
            <person name="Yamamoto S."/>
            <person name="Yamane H."/>
            <person name="Yoshiki S."/>
            <person name="Yoshihara R."/>
            <person name="Yukawa K."/>
            <person name="Zhong H."/>
            <person name="Yano M."/>
            <person name="Yuan Q."/>
            <person name="Ouyang S."/>
            <person name="Liu J."/>
            <person name="Jones K.M."/>
            <person name="Gansberger K."/>
            <person name="Moffat K."/>
            <person name="Hill J."/>
            <person name="Bera J."/>
            <person name="Fadrosh D."/>
            <person name="Jin S."/>
            <person name="Johri S."/>
            <person name="Kim M."/>
            <person name="Overton L."/>
            <person name="Reardon M."/>
            <person name="Tsitrin T."/>
            <person name="Vuong H."/>
            <person name="Weaver B."/>
            <person name="Ciecko A."/>
            <person name="Tallon L."/>
            <person name="Jackson J."/>
            <person name="Pai G."/>
            <person name="Aken S.V."/>
            <person name="Utterback T."/>
            <person name="Reidmuller S."/>
            <person name="Feldblyum T."/>
            <person name="Hsiao J."/>
            <person name="Zismann V."/>
            <person name="Iobst S."/>
            <person name="de Vazeille A.R."/>
            <person name="Buell C.R."/>
            <person name="Ying K."/>
            <person name="Li Y."/>
            <person name="Lu T."/>
            <person name="Huang Y."/>
            <person name="Zhao Q."/>
            <person name="Feng Q."/>
            <person name="Zhang L."/>
            <person name="Zhu J."/>
            <person name="Weng Q."/>
            <person name="Mu J."/>
            <person name="Lu Y."/>
            <person name="Fan D."/>
            <person name="Liu Y."/>
            <person name="Guan J."/>
            <person name="Zhang Y."/>
            <person name="Yu S."/>
            <person name="Liu X."/>
            <person name="Zhang Y."/>
            <person name="Hong G."/>
            <person name="Han B."/>
            <person name="Choisne N."/>
            <person name="Demange N."/>
            <person name="Orjeda G."/>
            <person name="Samain S."/>
            <person name="Cattolico L."/>
            <person name="Pelletier E."/>
            <person name="Couloux A."/>
            <person name="Segurens B."/>
            <person name="Wincker P."/>
            <person name="D'Hont A."/>
            <person name="Scarpelli C."/>
            <person name="Weissenbach J."/>
            <person name="Salanoubat M."/>
            <person name="Quetier F."/>
            <person name="Yu Y."/>
            <person name="Kim H.R."/>
            <person name="Rambo T."/>
            <person name="Currie J."/>
            <person name="Collura K."/>
            <person name="Luo M."/>
            <person name="Yang T."/>
            <person name="Ammiraju J.S.S."/>
            <person name="Engler F."/>
            <person name="Soderlund C."/>
            <person name="Wing R.A."/>
            <person name="Palmer L.E."/>
            <person name="de la Bastide M."/>
            <person name="Spiegel L."/>
            <person name="Nascimento L."/>
            <person name="Zutavern T."/>
            <person name="O'Shaughnessy A."/>
            <person name="Dike S."/>
            <person name="Dedhia N."/>
            <person name="Preston R."/>
            <person name="Balija V."/>
            <person name="McCombie W.R."/>
            <person name="Chow T."/>
            <person name="Chen H."/>
            <person name="Chung M."/>
            <person name="Chen C."/>
            <person name="Shaw J."/>
            <person name="Wu H."/>
            <person name="Hsiao K."/>
            <person name="Chao Y."/>
            <person name="Chu M."/>
            <person name="Cheng C."/>
            <person name="Hour A."/>
            <person name="Lee P."/>
            <person name="Lin S."/>
            <person name="Lin Y."/>
            <person name="Liou J."/>
            <person name="Liu S."/>
            <person name="Hsing Y."/>
            <person name="Raghuvanshi S."/>
            <person name="Mohanty A."/>
            <person name="Bharti A.K."/>
            <person name="Gaur A."/>
            <person name="Gupta V."/>
            <person name="Kumar D."/>
            <person name="Ravi V."/>
            <person name="Vij S."/>
            <person name="Kapur A."/>
            <person name="Khurana P."/>
            <person name="Khurana P."/>
            <person name="Khurana J.P."/>
            <person name="Tyagi A.K."/>
            <person name="Gaikwad K."/>
            <person name="Singh A."/>
            <person name="Dalal V."/>
            <person name="Srivastava S."/>
            <person name="Dixit A."/>
            <person name="Pal A.K."/>
            <person name="Ghazi I.A."/>
            <person name="Yadav M."/>
            <person name="Pandit A."/>
            <person name="Bhargava A."/>
            <person name="Sureshbabu K."/>
            <person name="Batra K."/>
            <person name="Sharma T.R."/>
            <person name="Mohapatra T."/>
            <person name="Singh N.K."/>
            <person name="Messing J."/>
            <person name="Nelson A.B."/>
            <person name="Fuks G."/>
            <person name="Kavchok S."/>
            <person name="Keizer G."/>
            <person name="Linton E."/>
            <person name="Llaca V."/>
            <person name="Song R."/>
            <person name="Tanyolac B."/>
            <person name="Young S."/>
            <person name="Ho-Il K."/>
            <person name="Hahn J.H."/>
            <person name="Sangsakoo G."/>
            <person name="Vanavichit A."/>
            <person name="de Mattos Luiz.A.T."/>
            <person name="Zimmer P.D."/>
            <person name="Malone G."/>
            <person name="Dellagostin O."/>
            <person name="de Oliveira A.C."/>
            <person name="Bevan M."/>
            <person name="Bancroft I."/>
            <person name="Minx P."/>
            <person name="Cordum H."/>
            <person name="Wilson R."/>
            <person name="Cheng Z."/>
            <person name="Jin W."/>
            <person name="Jiang J."/>
            <person name="Leong S.A."/>
            <person name="Iwama H."/>
            <person name="Gojobori T."/>
            <person name="Itoh T."/>
            <person name="Niimura Y."/>
            <person name="Fujii Y."/>
            <person name="Habara T."/>
            <person name="Sakai H."/>
            <person name="Sato Y."/>
            <person name="Wilson G."/>
            <person name="Kumar K."/>
            <person name="McCouch S."/>
            <person name="Juretic N."/>
            <person name="Hoen D."/>
            <person name="Wright S."/>
            <person name="Bruskiewich R."/>
            <person name="Bureau T."/>
            <person name="Miyao A."/>
            <person name="Hirochika H."/>
            <person name="Nishikawa T."/>
            <person name="Kadowaki K."/>
            <person name="Sugiura M."/>
            <person name="Burr B."/>
            <person name="Sasaki T."/>
        </authorList>
    </citation>
    <scope>NUCLEOTIDE SEQUENCE [LARGE SCALE GENOMIC DNA]</scope>
    <source>
        <strain evidence="2">cv. Nipponbare</strain>
    </source>
</reference>
<accession>A0A0P0XU33</accession>
<organism evidence="1 2">
    <name type="scientific">Oryza sativa subsp. japonica</name>
    <name type="common">Rice</name>
    <dbReference type="NCBI Taxonomy" id="39947"/>
    <lineage>
        <taxon>Eukaryota</taxon>
        <taxon>Viridiplantae</taxon>
        <taxon>Streptophyta</taxon>
        <taxon>Embryophyta</taxon>
        <taxon>Tracheophyta</taxon>
        <taxon>Spermatophyta</taxon>
        <taxon>Magnoliopsida</taxon>
        <taxon>Liliopsida</taxon>
        <taxon>Poales</taxon>
        <taxon>Poaceae</taxon>
        <taxon>BOP clade</taxon>
        <taxon>Oryzoideae</taxon>
        <taxon>Oryzeae</taxon>
        <taxon>Oryzinae</taxon>
        <taxon>Oryza</taxon>
        <taxon>Oryza sativa</taxon>
    </lineage>
</organism>
<protein>
    <submittedName>
        <fullName evidence="1">Os10g0413101 protein</fullName>
    </submittedName>
</protein>
<sequence>RMAAAVLPSLLFLKTSFWHPLGGDLVYVPLLV</sequence>